<dbReference type="Proteomes" id="UP001293593">
    <property type="component" value="Unassembled WGS sequence"/>
</dbReference>
<name>A0AAE1JU44_9FABA</name>
<comment type="subcellular location">
    <subcellularLocation>
        <location evidence="1 9">Secreted</location>
    </subcellularLocation>
</comment>
<evidence type="ECO:0000256" key="4">
    <source>
        <dbReference type="ARBA" id="ARBA00022525"/>
    </source>
</evidence>
<feature type="chain" id="PRO_5041781709" description="Phytosulfokine" evidence="9">
    <location>
        <begin position="22"/>
        <end position="82"/>
    </location>
</feature>
<keyword evidence="7 9" id="KW-0221">Differentiation</keyword>
<dbReference type="InterPro" id="IPR009438">
    <property type="entry name" value="Phytosulfokine"/>
</dbReference>
<evidence type="ECO:0000256" key="2">
    <source>
        <dbReference type="ARBA" id="ARBA00010781"/>
    </source>
</evidence>
<comment type="PTM">
    <text evidence="9">Sulfation is important for activity and for the binding to a putative membrane receptor.</text>
</comment>
<dbReference type="Pfam" id="PF06404">
    <property type="entry name" value="PSK"/>
    <property type="match status" value="1"/>
</dbReference>
<comment type="PTM">
    <text evidence="9">PSK-alpha is produced by endopeptidase digestion. PSK-beta is produced from PSK-alpha by exopeptidase digestion.</text>
</comment>
<comment type="similarity">
    <text evidence="2 9">Belongs to the phytosulfokine family.</text>
</comment>
<evidence type="ECO:0000256" key="3">
    <source>
        <dbReference type="ARBA" id="ARBA00022473"/>
    </source>
</evidence>
<dbReference type="GO" id="GO:0008283">
    <property type="term" value="P:cell population proliferation"/>
    <property type="evidence" value="ECO:0007669"/>
    <property type="project" value="UniProtKB-UniRule"/>
</dbReference>
<dbReference type="PANTHER" id="PTHR33285">
    <property type="entry name" value="PHYTOSULFOKINES 3"/>
    <property type="match status" value="1"/>
</dbReference>
<keyword evidence="3 9" id="KW-0217">Developmental protein</keyword>
<evidence type="ECO:0000256" key="1">
    <source>
        <dbReference type="ARBA" id="ARBA00004613"/>
    </source>
</evidence>
<comment type="caution">
    <text evidence="10">The sequence shown here is derived from an EMBL/GenBank/DDBJ whole genome shotgun (WGS) entry which is preliminary data.</text>
</comment>
<dbReference type="GO" id="GO:0030154">
    <property type="term" value="P:cell differentiation"/>
    <property type="evidence" value="ECO:0007669"/>
    <property type="project" value="UniProtKB-UniRule"/>
</dbReference>
<keyword evidence="5 9" id="KW-0765">Sulfation</keyword>
<dbReference type="EMBL" id="JAWXYG010000003">
    <property type="protein sequence ID" value="KAK4277392.1"/>
    <property type="molecule type" value="Genomic_DNA"/>
</dbReference>
<proteinExistence type="inferred from homology"/>
<evidence type="ECO:0000313" key="10">
    <source>
        <dbReference type="EMBL" id="KAK4277392.1"/>
    </source>
</evidence>
<dbReference type="GO" id="GO:0005576">
    <property type="term" value="C:extracellular region"/>
    <property type="evidence" value="ECO:0007669"/>
    <property type="project" value="UniProtKB-SubCell"/>
</dbReference>
<evidence type="ECO:0000256" key="6">
    <source>
        <dbReference type="ARBA" id="ARBA00022729"/>
    </source>
</evidence>
<evidence type="ECO:0000256" key="7">
    <source>
        <dbReference type="ARBA" id="ARBA00022782"/>
    </source>
</evidence>
<dbReference type="GO" id="GO:0008083">
    <property type="term" value="F:growth factor activity"/>
    <property type="evidence" value="ECO:0007669"/>
    <property type="project" value="UniProtKB-UniRule"/>
</dbReference>
<organism evidence="10 11">
    <name type="scientific">Acacia crassicarpa</name>
    <name type="common">northern wattle</name>
    <dbReference type="NCBI Taxonomy" id="499986"/>
    <lineage>
        <taxon>Eukaryota</taxon>
        <taxon>Viridiplantae</taxon>
        <taxon>Streptophyta</taxon>
        <taxon>Embryophyta</taxon>
        <taxon>Tracheophyta</taxon>
        <taxon>Spermatophyta</taxon>
        <taxon>Magnoliopsida</taxon>
        <taxon>eudicotyledons</taxon>
        <taxon>Gunneridae</taxon>
        <taxon>Pentapetalae</taxon>
        <taxon>rosids</taxon>
        <taxon>fabids</taxon>
        <taxon>Fabales</taxon>
        <taxon>Fabaceae</taxon>
        <taxon>Caesalpinioideae</taxon>
        <taxon>mimosoid clade</taxon>
        <taxon>Acacieae</taxon>
        <taxon>Acacia</taxon>
    </lineage>
</organism>
<gene>
    <name evidence="10" type="ORF">QN277_015397</name>
</gene>
<keyword evidence="6 9" id="KW-0732">Signal</keyword>
<keyword evidence="8 9" id="KW-0339">Growth factor</keyword>
<dbReference type="AlphaFoldDB" id="A0AAE1JU44"/>
<evidence type="ECO:0000256" key="5">
    <source>
        <dbReference type="ARBA" id="ARBA00022641"/>
    </source>
</evidence>
<keyword evidence="4 9" id="KW-0964">Secreted</keyword>
<comment type="function">
    <text evidence="9">Promotes plant cell differentiation, organogenesis and somatic embryogenesis as well as cell proliferation.</text>
</comment>
<keyword evidence="11" id="KW-1185">Reference proteome</keyword>
<evidence type="ECO:0000256" key="8">
    <source>
        <dbReference type="ARBA" id="ARBA00023030"/>
    </source>
</evidence>
<evidence type="ECO:0000256" key="9">
    <source>
        <dbReference type="RuleBase" id="RU368031"/>
    </source>
</evidence>
<feature type="signal peptide" evidence="9">
    <location>
        <begin position="1"/>
        <end position="21"/>
    </location>
</feature>
<dbReference type="PANTHER" id="PTHR33285:SF55">
    <property type="entry name" value="PHYTOSULFOKINES 3"/>
    <property type="match status" value="1"/>
</dbReference>
<protein>
    <recommendedName>
        <fullName evidence="9">Phytosulfokine</fullName>
    </recommendedName>
    <component>
        <recommendedName>
            <fullName evidence="9">Phytosulfokine-alpha</fullName>
            <shortName evidence="9">PSK-alpha</shortName>
            <shortName evidence="9">Phytosulfokine-a</shortName>
        </recommendedName>
    </component>
    <component>
        <recommendedName>
            <fullName evidence="9">Phytosulfokine-beta</fullName>
            <shortName evidence="9">PSK-beta</shortName>
            <shortName evidence="9">Phytosulfokine-b</shortName>
        </recommendedName>
    </component>
</protein>
<accession>A0AAE1JU44</accession>
<sequence length="82" mass="9409">MSKLFTIFTVFLLLSLGLIQASRPNVGLTRHSSLHEGDMEMKAQLEDENCDETVEGKEECLMRRTLAAHVDYIYTQKHKPKN</sequence>
<reference evidence="10" key="1">
    <citation type="submission" date="2023-10" db="EMBL/GenBank/DDBJ databases">
        <title>Chromosome-level genome of the transformable northern wattle, Acacia crassicarpa.</title>
        <authorList>
            <person name="Massaro I."/>
            <person name="Sinha N.R."/>
            <person name="Poethig S."/>
            <person name="Leichty A.R."/>
        </authorList>
    </citation>
    <scope>NUCLEOTIDE SEQUENCE</scope>
    <source>
        <strain evidence="10">Acra3RX</strain>
        <tissue evidence="10">Leaf</tissue>
    </source>
</reference>
<evidence type="ECO:0000313" key="11">
    <source>
        <dbReference type="Proteomes" id="UP001293593"/>
    </source>
</evidence>